<comment type="caution">
    <text evidence="3">The sequence shown here is derived from an EMBL/GenBank/DDBJ whole genome shotgun (WGS) entry which is preliminary data.</text>
</comment>
<reference evidence="3" key="1">
    <citation type="submission" date="2019-09" db="EMBL/GenBank/DDBJ databases">
        <title>Draft genome information of white flower Hibiscus syriacus.</title>
        <authorList>
            <person name="Kim Y.-M."/>
        </authorList>
    </citation>
    <scope>NUCLEOTIDE SEQUENCE [LARGE SCALE GENOMIC DNA]</scope>
    <source>
        <strain evidence="3">YM2019G1</strain>
    </source>
</reference>
<keyword evidence="4" id="KW-1185">Reference proteome</keyword>
<evidence type="ECO:0000313" key="3">
    <source>
        <dbReference type="EMBL" id="KAE8654744.1"/>
    </source>
</evidence>
<name>A0A6A2XLG2_HIBSY</name>
<organism evidence="3 4">
    <name type="scientific">Hibiscus syriacus</name>
    <name type="common">Rose of Sharon</name>
    <dbReference type="NCBI Taxonomy" id="106335"/>
    <lineage>
        <taxon>Eukaryota</taxon>
        <taxon>Viridiplantae</taxon>
        <taxon>Streptophyta</taxon>
        <taxon>Embryophyta</taxon>
        <taxon>Tracheophyta</taxon>
        <taxon>Spermatophyta</taxon>
        <taxon>Magnoliopsida</taxon>
        <taxon>eudicotyledons</taxon>
        <taxon>Gunneridae</taxon>
        <taxon>Pentapetalae</taxon>
        <taxon>rosids</taxon>
        <taxon>malvids</taxon>
        <taxon>Malvales</taxon>
        <taxon>Malvaceae</taxon>
        <taxon>Malvoideae</taxon>
        <taxon>Hibiscus</taxon>
    </lineage>
</organism>
<gene>
    <name evidence="3" type="ORF">F3Y22_tig00117047pilonHSYRG00114</name>
</gene>
<evidence type="ECO:0000313" key="4">
    <source>
        <dbReference type="Proteomes" id="UP000436088"/>
    </source>
</evidence>
<dbReference type="AlphaFoldDB" id="A0A6A2XLG2"/>
<keyword evidence="1" id="KW-0677">Repeat</keyword>
<sequence length="468" mass="53316">MPFTCDARGVQGNSVPYMCSNCKLLVHQKCISLPAIVKFVGHEHPLLHSYFIRRDDSDSKNWDCVVCLDEVNTKYGSYHCSERHFTVHVNCAAMEEDLYSVIESVEKLYENRISSEGSYIVIERNQDEEAIKIKHFSHEHNLMLGLTFIPPLNTKTSLCLSSSTCNLLPFRPQSSSEMESQHFGHQHPLVYDEGQTNRSESAGCTSSDACGVYGNSVPYMCSNCNLLVHKECISLPSIIKSVWHEHPLFHSYFIIRESSEPKNWDCVVCLDEFYENRILSEDSYIVIERNQDEEAIEIKHFSHEHNLMLSDKIPEDDELCDGCTPLILDSFTIVQIDRSDNIFKCSYCGSVCNGFGYECHEFGKWLGHTHARFANLLLVLSVLDYQAKLDTNVMNIFWSLHIKMTTLTQKVIFVTFAKEIETQTIGSITAQVVTLLFIPVVLAEEENVHPSNLEKSTKEDSIHTLSDL</sequence>
<protein>
    <recommendedName>
        <fullName evidence="2">DC1 domain-containing protein</fullName>
    </recommendedName>
</protein>
<dbReference type="SUPFAM" id="SSF57889">
    <property type="entry name" value="Cysteine-rich domain"/>
    <property type="match status" value="2"/>
</dbReference>
<dbReference type="InterPro" id="IPR053192">
    <property type="entry name" value="Vacuole_Formation_Reg"/>
</dbReference>
<evidence type="ECO:0000259" key="2">
    <source>
        <dbReference type="Pfam" id="PF03107"/>
    </source>
</evidence>
<dbReference type="InterPro" id="IPR004146">
    <property type="entry name" value="DC1"/>
</dbReference>
<evidence type="ECO:0000256" key="1">
    <source>
        <dbReference type="ARBA" id="ARBA00022737"/>
    </source>
</evidence>
<dbReference type="InterPro" id="IPR046349">
    <property type="entry name" value="C1-like_sf"/>
</dbReference>
<dbReference type="EMBL" id="VEPZ02001786">
    <property type="protein sequence ID" value="KAE8654744.1"/>
    <property type="molecule type" value="Genomic_DNA"/>
</dbReference>
<proteinExistence type="predicted"/>
<dbReference type="PANTHER" id="PTHR32410:SF216">
    <property type="entry name" value="PHORBOL-ESTER_DAG-TYPE DOMAIN-CONTAINING PROTEIN"/>
    <property type="match status" value="1"/>
</dbReference>
<accession>A0A6A2XLG2</accession>
<feature type="domain" description="DC1" evidence="2">
    <location>
        <begin position="42"/>
        <end position="92"/>
    </location>
</feature>
<dbReference type="Pfam" id="PF03107">
    <property type="entry name" value="C1_2"/>
    <property type="match status" value="1"/>
</dbReference>
<dbReference type="Proteomes" id="UP000436088">
    <property type="component" value="Unassembled WGS sequence"/>
</dbReference>
<dbReference type="PANTHER" id="PTHR32410">
    <property type="entry name" value="CYSTEINE/HISTIDINE-RICH C1 DOMAIN FAMILY PROTEIN"/>
    <property type="match status" value="1"/>
</dbReference>